<reference evidence="2 3" key="2">
    <citation type="submission" date="2018-09" db="EMBL/GenBank/DDBJ databases">
        <title>Genome of Sphaerochaeta halotolerans strain 4-11.</title>
        <authorList>
            <person name="Nazina T.N."/>
            <person name="Sokolova D.S."/>
        </authorList>
    </citation>
    <scope>NUCLEOTIDE SEQUENCE [LARGE SCALE GENOMIC DNA]</scope>
    <source>
        <strain evidence="2 3">4-11</strain>
    </source>
</reference>
<dbReference type="PRINTS" id="PR00413">
    <property type="entry name" value="HADHALOGNASE"/>
</dbReference>
<name>A0A372MIA7_9SPIR</name>
<dbReference type="InterPro" id="IPR051540">
    <property type="entry name" value="S-2-haloacid_dehalogenase"/>
</dbReference>
<gene>
    <name evidence="2" type="ORF">DYP60_03320</name>
</gene>
<keyword evidence="1 2" id="KW-0378">Hydrolase</keyword>
<dbReference type="EMBL" id="QUWK01000003">
    <property type="protein sequence ID" value="RFU95517.1"/>
    <property type="molecule type" value="Genomic_DNA"/>
</dbReference>
<comment type="caution">
    <text evidence="2">The sequence shown here is derived from an EMBL/GenBank/DDBJ whole genome shotgun (WGS) entry which is preliminary data.</text>
</comment>
<dbReference type="Proteomes" id="UP000264002">
    <property type="component" value="Unassembled WGS sequence"/>
</dbReference>
<reference evidence="3" key="1">
    <citation type="submission" date="2018-08" db="EMBL/GenBank/DDBJ databases">
        <authorList>
            <person name="Grouzdev D.S."/>
            <person name="Krutkina M.S."/>
        </authorList>
    </citation>
    <scope>NUCLEOTIDE SEQUENCE [LARGE SCALE GENOMIC DNA]</scope>
    <source>
        <strain evidence="3">4-11</strain>
    </source>
</reference>
<keyword evidence="3" id="KW-1185">Reference proteome</keyword>
<evidence type="ECO:0000256" key="1">
    <source>
        <dbReference type="ARBA" id="ARBA00022801"/>
    </source>
</evidence>
<dbReference type="Pfam" id="PF00702">
    <property type="entry name" value="Hydrolase"/>
    <property type="match status" value="1"/>
</dbReference>
<sequence length="232" mass="25996">MGYLGEKGIKVLALDIDGTLYPKRMLNARMVRSMVPSLSLAKAFNWARKEYRRVQEMYPTTPENREGFLDRQAQLVASRLKGNKTTDQVKAAVDKQFYQAWERSFMSIKAYPEMVETLEQVLSQGVRIAVFSDFPVAGKLQALGIDGLVDCAYSAEASGYLKPSAKAFNFLLDRLLVDPDQVLYMGDSYSKDCKGAKRAGMHSCLITKATYKSFPEADLVVSSWKEFASLVL</sequence>
<dbReference type="SFLD" id="SFLDG01129">
    <property type="entry name" value="C1.5:_HAD__Beta-PGM__Phosphata"/>
    <property type="match status" value="1"/>
</dbReference>
<dbReference type="InterPro" id="IPR023214">
    <property type="entry name" value="HAD_sf"/>
</dbReference>
<dbReference type="RefSeq" id="WP_117329465.1">
    <property type="nucleotide sequence ID" value="NZ_QUWK01000003.1"/>
</dbReference>
<evidence type="ECO:0000313" key="3">
    <source>
        <dbReference type="Proteomes" id="UP000264002"/>
    </source>
</evidence>
<dbReference type="GO" id="GO:0016787">
    <property type="term" value="F:hydrolase activity"/>
    <property type="evidence" value="ECO:0007669"/>
    <property type="project" value="UniProtKB-KW"/>
</dbReference>
<protein>
    <submittedName>
        <fullName evidence="2">HAD family hydrolase</fullName>
    </submittedName>
</protein>
<evidence type="ECO:0000313" key="2">
    <source>
        <dbReference type="EMBL" id="RFU95517.1"/>
    </source>
</evidence>
<dbReference type="Gene3D" id="3.40.50.1000">
    <property type="entry name" value="HAD superfamily/HAD-like"/>
    <property type="match status" value="1"/>
</dbReference>
<dbReference type="PANTHER" id="PTHR43316">
    <property type="entry name" value="HYDROLASE, HALOACID DELAHOGENASE-RELATED"/>
    <property type="match status" value="1"/>
</dbReference>
<organism evidence="2 3">
    <name type="scientific">Sphaerochaeta halotolerans</name>
    <dbReference type="NCBI Taxonomy" id="2293840"/>
    <lineage>
        <taxon>Bacteria</taxon>
        <taxon>Pseudomonadati</taxon>
        <taxon>Spirochaetota</taxon>
        <taxon>Spirochaetia</taxon>
        <taxon>Spirochaetales</taxon>
        <taxon>Sphaerochaetaceae</taxon>
        <taxon>Sphaerochaeta</taxon>
    </lineage>
</organism>
<dbReference type="PANTHER" id="PTHR43316:SF3">
    <property type="entry name" value="HALOACID DEHALOGENASE, TYPE II (AFU_ORTHOLOGUE AFUA_2G07750)-RELATED"/>
    <property type="match status" value="1"/>
</dbReference>
<dbReference type="InterPro" id="IPR006439">
    <property type="entry name" value="HAD-SF_hydro_IA"/>
</dbReference>
<accession>A0A372MIA7</accession>
<dbReference type="InterPro" id="IPR036412">
    <property type="entry name" value="HAD-like_sf"/>
</dbReference>
<dbReference type="SUPFAM" id="SSF56784">
    <property type="entry name" value="HAD-like"/>
    <property type="match status" value="1"/>
</dbReference>
<dbReference type="SFLD" id="SFLDS00003">
    <property type="entry name" value="Haloacid_Dehalogenase"/>
    <property type="match status" value="1"/>
</dbReference>
<proteinExistence type="predicted"/>
<dbReference type="Gene3D" id="1.10.150.520">
    <property type="match status" value="1"/>
</dbReference>
<dbReference type="AlphaFoldDB" id="A0A372MIA7"/>